<accession>A0ACC1YV00</accession>
<reference evidence="1 2" key="1">
    <citation type="journal article" date="2023" name="Science">
        <title>Complex scaffold remodeling in plant triterpene biosynthesis.</title>
        <authorList>
            <person name="De La Pena R."/>
            <person name="Hodgson H."/>
            <person name="Liu J.C."/>
            <person name="Stephenson M.J."/>
            <person name="Martin A.C."/>
            <person name="Owen C."/>
            <person name="Harkess A."/>
            <person name="Leebens-Mack J."/>
            <person name="Jimenez L.E."/>
            <person name="Osbourn A."/>
            <person name="Sattely E.S."/>
        </authorList>
    </citation>
    <scope>NUCLEOTIDE SEQUENCE [LARGE SCALE GENOMIC DNA]</scope>
    <source>
        <strain evidence="2">cv. JPN11</strain>
        <tissue evidence="1">Leaf</tissue>
    </source>
</reference>
<proteinExistence type="predicted"/>
<comment type="caution">
    <text evidence="1">The sequence shown here is derived from an EMBL/GenBank/DDBJ whole genome shotgun (WGS) entry which is preliminary data.</text>
</comment>
<keyword evidence="2" id="KW-1185">Reference proteome</keyword>
<sequence length="208" mass="22839">MASSGTGTGSPCGACKFLRRKCASDCIFAPYFCSEQGPARFAAIHKVFGASNVSKLLLHVPVADRCEAVVTIAYEAQARIRDPVYGCVAHIFALQQQVACLQAQLMQVKAQLAQNMMDSRNIENHQWTGNTSGVASFPTTYNPAYMNPISPQSSLESADHNTDGMNMQEIDSCRDGFSFQAYPNNKIKRPYNTDLGELQALALRMMRN</sequence>
<gene>
    <name evidence="1" type="ORF">OWV82_000044</name>
</gene>
<evidence type="ECO:0000313" key="2">
    <source>
        <dbReference type="Proteomes" id="UP001164539"/>
    </source>
</evidence>
<organism evidence="1 2">
    <name type="scientific">Melia azedarach</name>
    <name type="common">Chinaberry tree</name>
    <dbReference type="NCBI Taxonomy" id="155640"/>
    <lineage>
        <taxon>Eukaryota</taxon>
        <taxon>Viridiplantae</taxon>
        <taxon>Streptophyta</taxon>
        <taxon>Embryophyta</taxon>
        <taxon>Tracheophyta</taxon>
        <taxon>Spermatophyta</taxon>
        <taxon>Magnoliopsida</taxon>
        <taxon>eudicotyledons</taxon>
        <taxon>Gunneridae</taxon>
        <taxon>Pentapetalae</taxon>
        <taxon>rosids</taxon>
        <taxon>malvids</taxon>
        <taxon>Sapindales</taxon>
        <taxon>Meliaceae</taxon>
        <taxon>Melia</taxon>
    </lineage>
</organism>
<name>A0ACC1YV00_MELAZ</name>
<protein>
    <submittedName>
        <fullName evidence="1">LOB domain-containing protein</fullName>
    </submittedName>
</protein>
<evidence type="ECO:0000313" key="1">
    <source>
        <dbReference type="EMBL" id="KAJ4726848.1"/>
    </source>
</evidence>
<dbReference type="EMBL" id="CM051394">
    <property type="protein sequence ID" value="KAJ4726848.1"/>
    <property type="molecule type" value="Genomic_DNA"/>
</dbReference>
<dbReference type="Proteomes" id="UP001164539">
    <property type="component" value="Chromosome 1"/>
</dbReference>